<keyword evidence="2" id="KW-1185">Reference proteome</keyword>
<name>A0A9Q0BA84_9PEZI</name>
<dbReference type="EMBL" id="SDAQ01000001">
    <property type="protein sequence ID" value="KAI3559488.1"/>
    <property type="molecule type" value="Genomic_DNA"/>
</dbReference>
<reference evidence="1" key="1">
    <citation type="submission" date="2019-01" db="EMBL/GenBank/DDBJ databases">
        <title>Colletotrichum abscissum LGMF1257.</title>
        <authorList>
            <person name="Baroncelli R."/>
        </authorList>
    </citation>
    <scope>NUCLEOTIDE SEQUENCE</scope>
    <source>
        <strain evidence="1">Ca142</strain>
    </source>
</reference>
<gene>
    <name evidence="1" type="ORF">CABS02_00463</name>
</gene>
<dbReference type="AlphaFoldDB" id="A0A9Q0BA84"/>
<proteinExistence type="predicted"/>
<protein>
    <submittedName>
        <fullName evidence="1">Uncharacterized protein</fullName>
    </submittedName>
</protein>
<evidence type="ECO:0000313" key="1">
    <source>
        <dbReference type="EMBL" id="KAI3559488.1"/>
    </source>
</evidence>
<evidence type="ECO:0000313" key="2">
    <source>
        <dbReference type="Proteomes" id="UP001056436"/>
    </source>
</evidence>
<sequence>MELCRHDQALLPWTQPTTSVHA</sequence>
<comment type="caution">
    <text evidence="1">The sequence shown here is derived from an EMBL/GenBank/DDBJ whole genome shotgun (WGS) entry which is preliminary data.</text>
</comment>
<accession>A0A9Q0BA84</accession>
<organism evidence="1 2">
    <name type="scientific">Colletotrichum abscissum</name>
    <dbReference type="NCBI Taxonomy" id="1671311"/>
    <lineage>
        <taxon>Eukaryota</taxon>
        <taxon>Fungi</taxon>
        <taxon>Dikarya</taxon>
        <taxon>Ascomycota</taxon>
        <taxon>Pezizomycotina</taxon>
        <taxon>Sordariomycetes</taxon>
        <taxon>Hypocreomycetidae</taxon>
        <taxon>Glomerellales</taxon>
        <taxon>Glomerellaceae</taxon>
        <taxon>Colletotrichum</taxon>
        <taxon>Colletotrichum acutatum species complex</taxon>
    </lineage>
</organism>
<dbReference type="Proteomes" id="UP001056436">
    <property type="component" value="Unassembled WGS sequence"/>
</dbReference>